<reference evidence="3" key="1">
    <citation type="journal article" date="2021" name="G3 (Bethesda)">
        <title>Genome and transcriptome analysis of the beet armyworm Spodoptera exigua reveals targets for pest control. .</title>
        <authorList>
            <person name="Simon S."/>
            <person name="Breeschoten T."/>
            <person name="Jansen H.J."/>
            <person name="Dirks R.P."/>
            <person name="Schranz M.E."/>
            <person name="Ros V.I.D."/>
        </authorList>
    </citation>
    <scope>NUCLEOTIDE SEQUENCE</scope>
    <source>
        <strain evidence="3">TB_SE_WUR_2020</strain>
    </source>
</reference>
<evidence type="ECO:0000256" key="1">
    <source>
        <dbReference type="ARBA" id="ARBA00007527"/>
    </source>
</evidence>
<dbReference type="Proteomes" id="UP000814243">
    <property type="component" value="Unassembled WGS sequence"/>
</dbReference>
<name>A0A922SLT9_SPOEX</name>
<evidence type="ECO:0000256" key="2">
    <source>
        <dbReference type="ARBA" id="ARBA00022801"/>
    </source>
</evidence>
<dbReference type="PANTHER" id="PTHR10858">
    <property type="entry name" value="DEOXYRIBONUCLEASE II"/>
    <property type="match status" value="1"/>
</dbReference>
<evidence type="ECO:0000313" key="4">
    <source>
        <dbReference type="Proteomes" id="UP000814243"/>
    </source>
</evidence>
<comment type="caution">
    <text evidence="3">The sequence shown here is derived from an EMBL/GenBank/DDBJ whole genome shotgun (WGS) entry which is preliminary data.</text>
</comment>
<dbReference type="AlphaFoldDB" id="A0A922SLT9"/>
<keyword evidence="2" id="KW-0378">Hydrolase</keyword>
<proteinExistence type="inferred from homology"/>
<sequence>MESNGDYTDFMGVVVYEGREPKDDFKGSSSLGIMMANAMGGMWIGHTIPGFPNLTLDAAAFPPEELKNGHMIMCFSLGIETLNSLAIAIKQTGPAVTKIVVPQLLKSHLPEWTNLMTTDYPLRRRSKTSVEKSLRGIIMARSPGDTRCVYQSFAKTKGIVVDVYGHKEHHGLEECDRKYSIRNINSISLKFREQVYYIPNSSDTVGFALSTGASWQRAGVSKNQYWMCTGNIENQPFGAKGGIIACVFHFQIWRSFDKLKIKEPECPKTIF</sequence>
<dbReference type="InterPro" id="IPR004947">
    <property type="entry name" value="DNase_II"/>
</dbReference>
<dbReference type="GO" id="GO:0006309">
    <property type="term" value="P:apoptotic DNA fragmentation"/>
    <property type="evidence" value="ECO:0007669"/>
    <property type="project" value="TreeGrafter"/>
</dbReference>
<gene>
    <name evidence="3" type="ORF">HF086_005571</name>
</gene>
<dbReference type="GO" id="GO:0004531">
    <property type="term" value="F:deoxyribonuclease II activity"/>
    <property type="evidence" value="ECO:0007669"/>
    <property type="project" value="InterPro"/>
</dbReference>
<organism evidence="3 4">
    <name type="scientific">Spodoptera exigua</name>
    <name type="common">Beet armyworm</name>
    <name type="synonym">Noctua fulgens</name>
    <dbReference type="NCBI Taxonomy" id="7107"/>
    <lineage>
        <taxon>Eukaryota</taxon>
        <taxon>Metazoa</taxon>
        <taxon>Ecdysozoa</taxon>
        <taxon>Arthropoda</taxon>
        <taxon>Hexapoda</taxon>
        <taxon>Insecta</taxon>
        <taxon>Pterygota</taxon>
        <taxon>Neoptera</taxon>
        <taxon>Endopterygota</taxon>
        <taxon>Lepidoptera</taxon>
        <taxon>Glossata</taxon>
        <taxon>Ditrysia</taxon>
        <taxon>Noctuoidea</taxon>
        <taxon>Noctuidae</taxon>
        <taxon>Amphipyrinae</taxon>
        <taxon>Spodoptera</taxon>
    </lineage>
</organism>
<evidence type="ECO:0000313" key="3">
    <source>
        <dbReference type="EMBL" id="KAH9642241.1"/>
    </source>
</evidence>
<dbReference type="Pfam" id="PF03265">
    <property type="entry name" value="DNase_II"/>
    <property type="match status" value="1"/>
</dbReference>
<dbReference type="PANTHER" id="PTHR10858:SF23">
    <property type="entry name" value="DEOXYRIBONUCLEASE II"/>
    <property type="match status" value="1"/>
</dbReference>
<protein>
    <submittedName>
        <fullName evidence="3">Uncharacterized protein</fullName>
    </submittedName>
</protein>
<comment type="similarity">
    <text evidence="1">Belongs to the DNase II family.</text>
</comment>
<accession>A0A922SLT9</accession>
<dbReference type="EMBL" id="JACEFF010000196">
    <property type="protein sequence ID" value="KAH9642241.1"/>
    <property type="molecule type" value="Genomic_DNA"/>
</dbReference>